<sequence>AKEGFDGDCLFFIVFNSFRLLPLDKDCFGRYNPSMRSTVLIRVRKETREKLHSVKNPGQTLDGFITQMIDLWEKQRKQEAVAVADREK</sequence>
<dbReference type="AlphaFoldDB" id="X1U3M6"/>
<dbReference type="EMBL" id="BARW01023328">
    <property type="protein sequence ID" value="GAI94415.1"/>
    <property type="molecule type" value="Genomic_DNA"/>
</dbReference>
<organism evidence="1">
    <name type="scientific">marine sediment metagenome</name>
    <dbReference type="NCBI Taxonomy" id="412755"/>
    <lineage>
        <taxon>unclassified sequences</taxon>
        <taxon>metagenomes</taxon>
        <taxon>ecological metagenomes</taxon>
    </lineage>
</organism>
<name>X1U3M6_9ZZZZ</name>
<evidence type="ECO:0000313" key="1">
    <source>
        <dbReference type="EMBL" id="GAI94415.1"/>
    </source>
</evidence>
<accession>X1U3M6</accession>
<gene>
    <name evidence="1" type="ORF">S12H4_38715</name>
</gene>
<protein>
    <submittedName>
        <fullName evidence="1">Uncharacterized protein</fullName>
    </submittedName>
</protein>
<proteinExistence type="predicted"/>
<feature type="non-terminal residue" evidence="1">
    <location>
        <position position="1"/>
    </location>
</feature>
<reference evidence="1" key="1">
    <citation type="journal article" date="2014" name="Front. Microbiol.">
        <title>High frequency of phylogenetically diverse reductive dehalogenase-homologous genes in deep subseafloor sedimentary metagenomes.</title>
        <authorList>
            <person name="Kawai M."/>
            <person name="Futagami T."/>
            <person name="Toyoda A."/>
            <person name="Takaki Y."/>
            <person name="Nishi S."/>
            <person name="Hori S."/>
            <person name="Arai W."/>
            <person name="Tsubouchi T."/>
            <person name="Morono Y."/>
            <person name="Uchiyama I."/>
            <person name="Ito T."/>
            <person name="Fujiyama A."/>
            <person name="Inagaki F."/>
            <person name="Takami H."/>
        </authorList>
    </citation>
    <scope>NUCLEOTIDE SEQUENCE</scope>
    <source>
        <strain evidence="1">Expedition CK06-06</strain>
    </source>
</reference>
<comment type="caution">
    <text evidence="1">The sequence shown here is derived from an EMBL/GenBank/DDBJ whole genome shotgun (WGS) entry which is preliminary data.</text>
</comment>